<proteinExistence type="inferred from homology"/>
<gene>
    <name evidence="3" type="ORF">V3330_09105</name>
</gene>
<dbReference type="Gene3D" id="3.40.50.720">
    <property type="entry name" value="NAD(P)-binding Rossmann-like Domain"/>
    <property type="match status" value="1"/>
</dbReference>
<dbReference type="RefSeq" id="WP_354695105.1">
    <property type="nucleotide sequence ID" value="NZ_JAZHOG010000005.1"/>
</dbReference>
<dbReference type="NCBIfam" id="NF005063">
    <property type="entry name" value="PRK06476.1"/>
    <property type="match status" value="1"/>
</dbReference>
<dbReference type="EMBL" id="JAZHOG010000005">
    <property type="protein sequence ID" value="MEJ8567781.1"/>
    <property type="molecule type" value="Genomic_DNA"/>
</dbReference>
<name>A0AAW9RDG7_9GAMM</name>
<sequence>MKIGFIGTGTITTAVVTGLLRGGDVPFRVVVSPRSPDRAALLASSFQEVEVAPDNQGVIDQCDIVCIAVRPQIATDVLAELSFPESTTVISFIATYSVDEVRSMVAPASRVFRMGPIPSVERGLGPVILYPDDPELRTFFDPIGTLVAAESEAQLSAFWAVTAMMAPFFGLLDSTSEWLRRHGIAPAQADAYVGALFHSLSDTALSVHGEGFGEMAIEHATRGGLNEQLLRELRAANWLNLPADGLSLILDRLEGRADLEDGLESGSRKSAGTSAG</sequence>
<dbReference type="InterPro" id="IPR028939">
    <property type="entry name" value="P5C_Rdtase_cat_N"/>
</dbReference>
<evidence type="ECO:0000259" key="2">
    <source>
        <dbReference type="Pfam" id="PF03807"/>
    </source>
</evidence>
<dbReference type="InterPro" id="IPR036291">
    <property type="entry name" value="NAD(P)-bd_dom_sf"/>
</dbReference>
<dbReference type="Pfam" id="PF03807">
    <property type="entry name" value="F420_oxidored"/>
    <property type="match status" value="1"/>
</dbReference>
<evidence type="ECO:0000313" key="4">
    <source>
        <dbReference type="Proteomes" id="UP001359886"/>
    </source>
</evidence>
<organism evidence="3 4">
    <name type="scientific">Elongatibacter sediminis</name>
    <dbReference type="NCBI Taxonomy" id="3119006"/>
    <lineage>
        <taxon>Bacteria</taxon>
        <taxon>Pseudomonadati</taxon>
        <taxon>Pseudomonadota</taxon>
        <taxon>Gammaproteobacteria</taxon>
        <taxon>Chromatiales</taxon>
        <taxon>Wenzhouxiangellaceae</taxon>
        <taxon>Elongatibacter</taxon>
    </lineage>
</organism>
<comment type="similarity">
    <text evidence="1">Belongs to the pyrroline-5-carboxylate reductase family.</text>
</comment>
<evidence type="ECO:0000256" key="1">
    <source>
        <dbReference type="ARBA" id="ARBA00005525"/>
    </source>
</evidence>
<comment type="caution">
    <text evidence="3">The sequence shown here is derived from an EMBL/GenBank/DDBJ whole genome shotgun (WGS) entry which is preliminary data.</text>
</comment>
<dbReference type="GO" id="GO:0055129">
    <property type="term" value="P:L-proline biosynthetic process"/>
    <property type="evidence" value="ECO:0007669"/>
    <property type="project" value="TreeGrafter"/>
</dbReference>
<dbReference type="SUPFAM" id="SSF51735">
    <property type="entry name" value="NAD(P)-binding Rossmann-fold domains"/>
    <property type="match status" value="1"/>
</dbReference>
<reference evidence="3 4" key="1">
    <citation type="submission" date="2024-02" db="EMBL/GenBank/DDBJ databases">
        <title>A novel Wenzhouxiangellaceae bacterium, isolated from coastal sediments.</title>
        <authorList>
            <person name="Du Z.-J."/>
            <person name="Ye Y.-Q."/>
            <person name="Zhang X.-Y."/>
        </authorList>
    </citation>
    <scope>NUCLEOTIDE SEQUENCE [LARGE SCALE GENOMIC DNA]</scope>
    <source>
        <strain evidence="3 4">CH-27</strain>
    </source>
</reference>
<dbReference type="PANTHER" id="PTHR11645:SF13">
    <property type="entry name" value="PYRROLINE-5-CARBOXYLATE REDUCTASE CATALYTIC N-TERMINAL DOMAIN-CONTAINING PROTEIN"/>
    <property type="match status" value="1"/>
</dbReference>
<dbReference type="AlphaFoldDB" id="A0AAW9RDG7"/>
<dbReference type="GO" id="GO:0004735">
    <property type="term" value="F:pyrroline-5-carboxylate reductase activity"/>
    <property type="evidence" value="ECO:0007669"/>
    <property type="project" value="TreeGrafter"/>
</dbReference>
<dbReference type="Proteomes" id="UP001359886">
    <property type="component" value="Unassembled WGS sequence"/>
</dbReference>
<keyword evidence="4" id="KW-1185">Reference proteome</keyword>
<evidence type="ECO:0000313" key="3">
    <source>
        <dbReference type="EMBL" id="MEJ8567781.1"/>
    </source>
</evidence>
<dbReference type="PANTHER" id="PTHR11645">
    <property type="entry name" value="PYRROLINE-5-CARBOXYLATE REDUCTASE"/>
    <property type="match status" value="1"/>
</dbReference>
<protein>
    <submittedName>
        <fullName evidence="3">Pyrroline-5-carboxylate reductase</fullName>
    </submittedName>
</protein>
<accession>A0AAW9RDG7</accession>
<feature type="domain" description="Pyrroline-5-carboxylate reductase catalytic N-terminal" evidence="2">
    <location>
        <begin position="2"/>
        <end position="94"/>
    </location>
</feature>